<evidence type="ECO:0000313" key="20">
    <source>
        <dbReference type="Proteomes" id="UP000703269"/>
    </source>
</evidence>
<evidence type="ECO:0000256" key="8">
    <source>
        <dbReference type="ARBA" id="ARBA00022679"/>
    </source>
</evidence>
<protein>
    <recommendedName>
        <fullName evidence="16">Dolichol-phosphate mannosyltransferase subunit 1</fullName>
        <ecNumber evidence="16">2.4.1.83</ecNumber>
    </recommendedName>
</protein>
<dbReference type="GO" id="GO:0005789">
    <property type="term" value="C:endoplasmic reticulum membrane"/>
    <property type="evidence" value="ECO:0007669"/>
    <property type="project" value="TreeGrafter"/>
</dbReference>
<dbReference type="GO" id="GO:0006488">
    <property type="term" value="P:dolichol-linked oligosaccharide biosynthetic process"/>
    <property type="evidence" value="ECO:0007669"/>
    <property type="project" value="TreeGrafter"/>
</dbReference>
<dbReference type="AlphaFoldDB" id="A0A9P3LFB4"/>
<comment type="pathway">
    <text evidence="5 16">Protein modification; protein glycosylation.</text>
</comment>
<evidence type="ECO:0000256" key="3">
    <source>
        <dbReference type="ARBA" id="ARBA00001946"/>
    </source>
</evidence>
<keyword evidence="7 16" id="KW-0328">Glycosyltransferase</keyword>
<accession>A0A9P3LFB4</accession>
<keyword evidence="9 17" id="KW-0812">Transmembrane</keyword>
<dbReference type="PANTHER" id="PTHR43398">
    <property type="entry name" value="DOLICHOL-PHOSPHATE MANNOSYLTRANSFERASE SUBUNIT 1"/>
    <property type="match status" value="1"/>
</dbReference>
<name>A0A9P3LFB4_9APHY</name>
<comment type="catalytic activity">
    <reaction evidence="16">
        <text>a di-trans,poly-cis-dolichyl phosphate + GDP-alpha-D-mannose = a di-trans,poly-cis-dolichyl beta-D-mannosyl phosphate + GDP</text>
        <dbReference type="Rhea" id="RHEA:21184"/>
        <dbReference type="Rhea" id="RHEA-COMP:19498"/>
        <dbReference type="Rhea" id="RHEA-COMP:19501"/>
        <dbReference type="ChEBI" id="CHEBI:57527"/>
        <dbReference type="ChEBI" id="CHEBI:57683"/>
        <dbReference type="ChEBI" id="CHEBI:58189"/>
        <dbReference type="ChEBI" id="CHEBI:58211"/>
    </reaction>
</comment>
<keyword evidence="14" id="KW-0464">Manganese</keyword>
<evidence type="ECO:0000256" key="4">
    <source>
        <dbReference type="ARBA" id="ARBA00004308"/>
    </source>
</evidence>
<comment type="function">
    <text evidence="15 16">Transfers mannose from GDP-mannose to dolichol monophosphate to form dolichol phosphate mannose (Dol-P-Man) which is the mannosyl donor in pathways leading to N-glycosylation, glycosyl phosphatidylinositol membrane anchoring, and O-mannosylation of proteins.</text>
</comment>
<dbReference type="PANTHER" id="PTHR43398:SF1">
    <property type="entry name" value="DOLICHOL-PHOSPHATE MANNOSYLTRANSFERASE SUBUNIT 1"/>
    <property type="match status" value="1"/>
</dbReference>
<dbReference type="Gene3D" id="3.90.550.10">
    <property type="entry name" value="Spore Coat Polysaccharide Biosynthesis Protein SpsA, Chain A"/>
    <property type="match status" value="1"/>
</dbReference>
<dbReference type="FunFam" id="3.90.550.10:FF:000119">
    <property type="entry name" value="Dolichol-phosphate mannosyltransferase subunit 1"/>
    <property type="match status" value="1"/>
</dbReference>
<dbReference type="InterPro" id="IPR029044">
    <property type="entry name" value="Nucleotide-diphossugar_trans"/>
</dbReference>
<comment type="cofactor">
    <cofactor evidence="2">
        <name>Mn(2+)</name>
        <dbReference type="ChEBI" id="CHEBI:29035"/>
    </cofactor>
</comment>
<comment type="cofactor">
    <cofactor evidence="3">
        <name>Mg(2+)</name>
        <dbReference type="ChEBI" id="CHEBI:18420"/>
    </cofactor>
</comment>
<gene>
    <name evidence="19" type="ORF">PsYK624_085970</name>
</gene>
<evidence type="ECO:0000256" key="5">
    <source>
        <dbReference type="ARBA" id="ARBA00004922"/>
    </source>
</evidence>
<keyword evidence="12 17" id="KW-1133">Transmembrane helix</keyword>
<sequence length="277" mass="30862">MATRQSIQYSVVVPAYRENGNLRPLVTRIFAALRRVDSPVPAEQTEVIIVDDNSRDGSVETVRQLQQEGFNVRIIVRTTERGLSSAVVRGFQEAQGDNMLCMDADLQHPPEYVPSMLASMSPTHTFVLGTRYGKGVEMDKDWPVHRRIISSGARLLALPLTTASDPMSGFFGIRKEAFLKARGLNADGFKIALDLLIKAHVAPNAIAEVPFSFGVRAEGESKLTGKVMIKYLEQLAELYWYKFSSLVVVLAIIFVVLLFLLLRTWFGAVSPDAKQRY</sequence>
<evidence type="ECO:0000313" key="19">
    <source>
        <dbReference type="EMBL" id="GJE92443.1"/>
    </source>
</evidence>
<evidence type="ECO:0000256" key="15">
    <source>
        <dbReference type="ARBA" id="ARBA00053724"/>
    </source>
</evidence>
<dbReference type="GO" id="GO:0046872">
    <property type="term" value="F:metal ion binding"/>
    <property type="evidence" value="ECO:0007669"/>
    <property type="project" value="UniProtKB-KW"/>
</dbReference>
<feature type="domain" description="Glycosyltransferase 2-like" evidence="18">
    <location>
        <begin position="10"/>
        <end position="178"/>
    </location>
</feature>
<evidence type="ECO:0000256" key="14">
    <source>
        <dbReference type="ARBA" id="ARBA00023211"/>
    </source>
</evidence>
<dbReference type="GO" id="GO:0035269">
    <property type="term" value="P:protein O-linked glycosylation via mannose"/>
    <property type="evidence" value="ECO:0007669"/>
    <property type="project" value="TreeGrafter"/>
</dbReference>
<keyword evidence="8 16" id="KW-0808">Transferase</keyword>
<dbReference type="GO" id="GO:0004582">
    <property type="term" value="F:dolichyl-phosphate beta-D-mannosyltransferase activity"/>
    <property type="evidence" value="ECO:0007669"/>
    <property type="project" value="UniProtKB-UniRule"/>
</dbReference>
<comment type="similarity">
    <text evidence="6 16">Belongs to the glycosyltransferase 2 family.</text>
</comment>
<dbReference type="OrthoDB" id="2603at2759"/>
<evidence type="ECO:0000256" key="13">
    <source>
        <dbReference type="ARBA" id="ARBA00023136"/>
    </source>
</evidence>
<keyword evidence="13 17" id="KW-0472">Membrane</keyword>
<organism evidence="19 20">
    <name type="scientific">Phanerochaete sordida</name>
    <dbReference type="NCBI Taxonomy" id="48140"/>
    <lineage>
        <taxon>Eukaryota</taxon>
        <taxon>Fungi</taxon>
        <taxon>Dikarya</taxon>
        <taxon>Basidiomycota</taxon>
        <taxon>Agaricomycotina</taxon>
        <taxon>Agaricomycetes</taxon>
        <taxon>Polyporales</taxon>
        <taxon>Phanerochaetaceae</taxon>
        <taxon>Phanerochaete</taxon>
    </lineage>
</organism>
<dbReference type="EC" id="2.4.1.83" evidence="16"/>
<keyword evidence="11" id="KW-0460">Magnesium</keyword>
<dbReference type="CDD" id="cd06442">
    <property type="entry name" value="DPM1_like"/>
    <property type="match status" value="1"/>
</dbReference>
<dbReference type="SUPFAM" id="SSF53448">
    <property type="entry name" value="Nucleotide-diphospho-sugar transferases"/>
    <property type="match status" value="1"/>
</dbReference>
<keyword evidence="20" id="KW-1185">Reference proteome</keyword>
<evidence type="ECO:0000256" key="2">
    <source>
        <dbReference type="ARBA" id="ARBA00001936"/>
    </source>
</evidence>
<dbReference type="Pfam" id="PF00535">
    <property type="entry name" value="Glycos_transf_2"/>
    <property type="match status" value="1"/>
</dbReference>
<dbReference type="InterPro" id="IPR001173">
    <property type="entry name" value="Glyco_trans_2-like"/>
</dbReference>
<evidence type="ECO:0000256" key="7">
    <source>
        <dbReference type="ARBA" id="ARBA00022676"/>
    </source>
</evidence>
<evidence type="ECO:0000259" key="18">
    <source>
        <dbReference type="Pfam" id="PF00535"/>
    </source>
</evidence>
<proteinExistence type="inferred from homology"/>
<dbReference type="InterPro" id="IPR039528">
    <property type="entry name" value="DPM1-like"/>
</dbReference>
<dbReference type="GO" id="GO:0006506">
    <property type="term" value="P:GPI anchor biosynthetic process"/>
    <property type="evidence" value="ECO:0007669"/>
    <property type="project" value="TreeGrafter"/>
</dbReference>
<keyword evidence="10" id="KW-0479">Metal-binding</keyword>
<keyword evidence="16" id="KW-0256">Endoplasmic reticulum</keyword>
<comment type="subunit">
    <text evidence="16">Component of the dolichol-phosphate mannose (DPM) synthase complex.</text>
</comment>
<evidence type="ECO:0000256" key="1">
    <source>
        <dbReference type="ARBA" id="ARBA00001913"/>
    </source>
</evidence>
<evidence type="ECO:0000256" key="6">
    <source>
        <dbReference type="ARBA" id="ARBA00006739"/>
    </source>
</evidence>
<evidence type="ECO:0000256" key="11">
    <source>
        <dbReference type="ARBA" id="ARBA00022842"/>
    </source>
</evidence>
<evidence type="ECO:0000256" key="9">
    <source>
        <dbReference type="ARBA" id="ARBA00022692"/>
    </source>
</evidence>
<reference evidence="19 20" key="1">
    <citation type="submission" date="2021-08" db="EMBL/GenBank/DDBJ databases">
        <title>Draft Genome Sequence of Phanerochaete sordida strain YK-624.</title>
        <authorList>
            <person name="Mori T."/>
            <person name="Dohra H."/>
            <person name="Suzuki T."/>
            <person name="Kawagishi H."/>
            <person name="Hirai H."/>
        </authorList>
    </citation>
    <scope>NUCLEOTIDE SEQUENCE [LARGE SCALE GENOMIC DNA]</scope>
    <source>
        <strain evidence="19 20">YK-624</strain>
    </source>
</reference>
<dbReference type="Proteomes" id="UP000703269">
    <property type="component" value="Unassembled WGS sequence"/>
</dbReference>
<dbReference type="EMBL" id="BPQB01000026">
    <property type="protein sequence ID" value="GJE92443.1"/>
    <property type="molecule type" value="Genomic_DNA"/>
</dbReference>
<feature type="transmembrane region" description="Helical" evidence="17">
    <location>
        <begin position="238"/>
        <end position="262"/>
    </location>
</feature>
<comment type="cofactor">
    <cofactor evidence="1">
        <name>Ca(2+)</name>
        <dbReference type="ChEBI" id="CHEBI:29108"/>
    </cofactor>
</comment>
<evidence type="ECO:0000256" key="17">
    <source>
        <dbReference type="SAM" id="Phobius"/>
    </source>
</evidence>
<comment type="subcellular location">
    <subcellularLocation>
        <location evidence="4">Endomembrane system</location>
    </subcellularLocation>
    <subcellularLocation>
        <location evidence="16">Endoplasmic reticulum</location>
    </subcellularLocation>
</comment>
<evidence type="ECO:0000256" key="16">
    <source>
        <dbReference type="RuleBase" id="RU365083"/>
    </source>
</evidence>
<evidence type="ECO:0000256" key="10">
    <source>
        <dbReference type="ARBA" id="ARBA00022723"/>
    </source>
</evidence>
<evidence type="ECO:0000256" key="12">
    <source>
        <dbReference type="ARBA" id="ARBA00022989"/>
    </source>
</evidence>
<comment type="caution">
    <text evidence="19">The sequence shown here is derived from an EMBL/GenBank/DDBJ whole genome shotgun (WGS) entry which is preliminary data.</text>
</comment>